<dbReference type="STRING" id="1156394.T0QWU3"/>
<dbReference type="InterPro" id="IPR025640">
    <property type="entry name" value="GYF_2"/>
</dbReference>
<feature type="compositionally biased region" description="Basic residues" evidence="8">
    <location>
        <begin position="243"/>
        <end position="253"/>
    </location>
</feature>
<evidence type="ECO:0000256" key="3">
    <source>
        <dbReference type="ARBA" id="ARBA00022737"/>
    </source>
</evidence>
<feature type="domain" description="RRM" evidence="9">
    <location>
        <begin position="264"/>
        <end position="351"/>
    </location>
</feature>
<dbReference type="GO" id="GO:0000398">
    <property type="term" value="P:mRNA splicing, via spliceosome"/>
    <property type="evidence" value="ECO:0007669"/>
    <property type="project" value="InterPro"/>
</dbReference>
<dbReference type="OrthoDB" id="10258585at2759"/>
<evidence type="ECO:0000313" key="11">
    <source>
        <dbReference type="Proteomes" id="UP000030762"/>
    </source>
</evidence>
<dbReference type="VEuPathDB" id="FungiDB:SDRG_04173"/>
<feature type="region of interest" description="Disordered" evidence="8">
    <location>
        <begin position="495"/>
        <end position="576"/>
    </location>
</feature>
<dbReference type="Proteomes" id="UP000030762">
    <property type="component" value="Unassembled WGS sequence"/>
</dbReference>
<dbReference type="InterPro" id="IPR000504">
    <property type="entry name" value="RRM_dom"/>
</dbReference>
<sequence length="576" mass="64686">MDKPTVDVAALKGKKWLYVDGQGAQKGPLDEQVLKRLLRRGLVTGDNYVWSPELAELLPTWQLAKETLVFGTTCVLWQTLPQWYYYDQAKQQKGPVTTTDLSTLFLDGDIDGLTLVWSSAQLVSAWTPMGQVDVLKEVLQEINDEVERKEALLATEKKLDPSSLVMDSSASARTSFLADDGKEFIYDSEMRKWLTPEEKIEEELAMLRDEVDDVKASNDMFDDEKPVVSSTAPAPATDDAAATKKRKKKTKSKKNKWVASKQKTWIYINGLPLDATIQEVHDHFAKCGVIQRDLETDEPKIKLYRNKDSGALNGDASVCFMKEPSVELAIQLLDKVDLRPNWPLDVKVAEFAQKGDAFVPRKKAKLDSRAKVKKFQMEQALSWGAADEDEGLRIVVLKHMFTPADFDDVEAGNELKDDIKAECETLGDVTKITFFDKHPLGVVQVKYALPESAQSCVERMHGRFFSGRKIECAYWDGTNYTVRESKDEEIKRTEEFGAWLEEGSSTDDDDDNEGSDDDAPPPARPHAGRVLPDSDDEDDDAMPMHGGRVLPPMEDEDEEDAMPMHAGRVLPPMDDD</sequence>
<keyword evidence="11" id="KW-1185">Reference proteome</keyword>
<dbReference type="Pfam" id="PF14237">
    <property type="entry name" value="GYF_2"/>
    <property type="match status" value="2"/>
</dbReference>
<feature type="coiled-coil region" evidence="7">
    <location>
        <begin position="132"/>
        <end position="159"/>
    </location>
</feature>
<evidence type="ECO:0000256" key="8">
    <source>
        <dbReference type="SAM" id="MobiDB-lite"/>
    </source>
</evidence>
<keyword evidence="7" id="KW-0175">Coiled coil</keyword>
<dbReference type="EMBL" id="JH767141">
    <property type="protein sequence ID" value="EQC38465.1"/>
    <property type="molecule type" value="Genomic_DNA"/>
</dbReference>
<dbReference type="InterPro" id="IPR034392">
    <property type="entry name" value="TatSF1-like_RRM1"/>
</dbReference>
<keyword evidence="2" id="KW-0507">mRNA processing</keyword>
<proteinExistence type="inferred from homology"/>
<comment type="similarity">
    <text evidence="1">Belongs to the HTATSF1 family.</text>
</comment>
<dbReference type="CDD" id="cd12285">
    <property type="entry name" value="RRM3_RBM39_like"/>
    <property type="match status" value="1"/>
</dbReference>
<dbReference type="InterPro" id="IPR012677">
    <property type="entry name" value="Nucleotide-bd_a/b_plait_sf"/>
</dbReference>
<keyword evidence="3" id="KW-0677">Repeat</keyword>
<evidence type="ECO:0000259" key="9">
    <source>
        <dbReference type="PROSITE" id="PS50102"/>
    </source>
</evidence>
<dbReference type="AlphaFoldDB" id="T0QWU3"/>
<dbReference type="InterPro" id="IPR035979">
    <property type="entry name" value="RBD_domain_sf"/>
</dbReference>
<dbReference type="eggNOG" id="KOG1548">
    <property type="taxonomic scope" value="Eukaryota"/>
</dbReference>
<protein>
    <recommendedName>
        <fullName evidence="9">RRM domain-containing protein</fullName>
    </recommendedName>
</protein>
<dbReference type="GeneID" id="19944900"/>
<dbReference type="SUPFAM" id="SSF54928">
    <property type="entry name" value="RNA-binding domain, RBD"/>
    <property type="match status" value="2"/>
</dbReference>
<dbReference type="FunFam" id="3.30.70.330:FF:000105">
    <property type="entry name" value="HIV Tat-specific factor 1 homolog"/>
    <property type="match status" value="1"/>
</dbReference>
<organism evidence="10 11">
    <name type="scientific">Saprolegnia diclina (strain VS20)</name>
    <dbReference type="NCBI Taxonomy" id="1156394"/>
    <lineage>
        <taxon>Eukaryota</taxon>
        <taxon>Sar</taxon>
        <taxon>Stramenopiles</taxon>
        <taxon>Oomycota</taxon>
        <taxon>Saprolegniomycetes</taxon>
        <taxon>Saprolegniales</taxon>
        <taxon>Saprolegniaceae</taxon>
        <taxon>Saprolegnia</taxon>
    </lineage>
</organism>
<feature type="compositionally biased region" description="Acidic residues" evidence="8">
    <location>
        <begin position="504"/>
        <end position="519"/>
    </location>
</feature>
<evidence type="ECO:0000313" key="10">
    <source>
        <dbReference type="EMBL" id="EQC38465.1"/>
    </source>
</evidence>
<dbReference type="PANTHER" id="PTHR15608">
    <property type="entry name" value="SPLICING FACTOR U2AF-ASSOCIATED PROTEIN 2"/>
    <property type="match status" value="1"/>
</dbReference>
<name>T0QWU3_SAPDV</name>
<evidence type="ECO:0000256" key="5">
    <source>
        <dbReference type="ARBA" id="ARBA00023187"/>
    </source>
</evidence>
<feature type="region of interest" description="Disordered" evidence="8">
    <location>
        <begin position="223"/>
        <end position="253"/>
    </location>
</feature>
<dbReference type="CDD" id="cd12281">
    <property type="entry name" value="RRM1_TatSF1_like"/>
    <property type="match status" value="1"/>
</dbReference>
<evidence type="ECO:0000256" key="4">
    <source>
        <dbReference type="ARBA" id="ARBA00022884"/>
    </source>
</evidence>
<dbReference type="RefSeq" id="XP_008608057.1">
    <property type="nucleotide sequence ID" value="XM_008609835.1"/>
</dbReference>
<evidence type="ECO:0000256" key="7">
    <source>
        <dbReference type="SAM" id="Coils"/>
    </source>
</evidence>
<gene>
    <name evidence="10" type="ORF">SDRG_04173</name>
</gene>
<dbReference type="GO" id="GO:0005686">
    <property type="term" value="C:U2 snRNP"/>
    <property type="evidence" value="ECO:0007669"/>
    <property type="project" value="TreeGrafter"/>
</dbReference>
<dbReference type="InParanoid" id="T0QWU3"/>
<dbReference type="FunFam" id="3.30.70.330:FF:000329">
    <property type="entry name" value="splicing factor U2AF-associated protein 2"/>
    <property type="match status" value="1"/>
</dbReference>
<keyword evidence="5" id="KW-0508">mRNA splicing</keyword>
<keyword evidence="4 6" id="KW-0694">RNA-binding</keyword>
<accession>T0QWU3</accession>
<dbReference type="Gene3D" id="3.30.70.330">
    <property type="match status" value="2"/>
</dbReference>
<dbReference type="GO" id="GO:0003723">
    <property type="term" value="F:RNA binding"/>
    <property type="evidence" value="ECO:0007669"/>
    <property type="project" value="UniProtKB-UniRule"/>
</dbReference>
<evidence type="ECO:0000256" key="6">
    <source>
        <dbReference type="PROSITE-ProRule" id="PRU00176"/>
    </source>
</evidence>
<dbReference type="SMART" id="SM00360">
    <property type="entry name" value="RRM"/>
    <property type="match status" value="2"/>
</dbReference>
<dbReference type="PANTHER" id="PTHR15608:SF0">
    <property type="entry name" value="HIV TAT-SPECIFIC FACTOR 1"/>
    <property type="match status" value="1"/>
</dbReference>
<dbReference type="InterPro" id="IPR034393">
    <property type="entry name" value="TatSF1-like"/>
</dbReference>
<reference evidence="10 11" key="1">
    <citation type="submission" date="2012-04" db="EMBL/GenBank/DDBJ databases">
        <title>The Genome Sequence of Saprolegnia declina VS20.</title>
        <authorList>
            <consortium name="The Broad Institute Genome Sequencing Platform"/>
            <person name="Russ C."/>
            <person name="Nusbaum C."/>
            <person name="Tyler B."/>
            <person name="van West P."/>
            <person name="Dieguez-Uribeondo J."/>
            <person name="de Bruijn I."/>
            <person name="Tripathy S."/>
            <person name="Jiang R."/>
            <person name="Young S.K."/>
            <person name="Zeng Q."/>
            <person name="Gargeya S."/>
            <person name="Fitzgerald M."/>
            <person name="Haas B."/>
            <person name="Abouelleil A."/>
            <person name="Alvarado L."/>
            <person name="Arachchi H.M."/>
            <person name="Berlin A."/>
            <person name="Chapman S.B."/>
            <person name="Goldberg J."/>
            <person name="Griggs A."/>
            <person name="Gujja S."/>
            <person name="Hansen M."/>
            <person name="Howarth C."/>
            <person name="Imamovic A."/>
            <person name="Larimer J."/>
            <person name="McCowen C."/>
            <person name="Montmayeur A."/>
            <person name="Murphy C."/>
            <person name="Neiman D."/>
            <person name="Pearson M."/>
            <person name="Priest M."/>
            <person name="Roberts A."/>
            <person name="Saif S."/>
            <person name="Shea T."/>
            <person name="Sisk P."/>
            <person name="Sykes S."/>
            <person name="Wortman J."/>
            <person name="Nusbaum C."/>
            <person name="Birren B."/>
        </authorList>
    </citation>
    <scope>NUCLEOTIDE SEQUENCE [LARGE SCALE GENOMIC DNA]</scope>
    <source>
        <strain evidence="10 11">VS20</strain>
    </source>
</reference>
<dbReference type="OMA" id="FHSAYDA"/>
<feature type="compositionally biased region" description="Low complexity" evidence="8">
    <location>
        <begin position="229"/>
        <end position="240"/>
    </location>
</feature>
<dbReference type="Pfam" id="PF00076">
    <property type="entry name" value="RRM_1"/>
    <property type="match status" value="1"/>
</dbReference>
<dbReference type="GO" id="GO:0005684">
    <property type="term" value="C:U2-type spliceosomal complex"/>
    <property type="evidence" value="ECO:0007669"/>
    <property type="project" value="TreeGrafter"/>
</dbReference>
<dbReference type="PROSITE" id="PS50102">
    <property type="entry name" value="RRM"/>
    <property type="match status" value="1"/>
</dbReference>
<evidence type="ECO:0000256" key="2">
    <source>
        <dbReference type="ARBA" id="ARBA00022664"/>
    </source>
</evidence>
<evidence type="ECO:0000256" key="1">
    <source>
        <dbReference type="ARBA" id="ARBA00007747"/>
    </source>
</evidence>